<dbReference type="Proteomes" id="UP001054945">
    <property type="component" value="Unassembled WGS sequence"/>
</dbReference>
<dbReference type="EMBL" id="BPLR01012523">
    <property type="protein sequence ID" value="GIY54534.1"/>
    <property type="molecule type" value="Genomic_DNA"/>
</dbReference>
<organism evidence="1 2">
    <name type="scientific">Caerostris extrusa</name>
    <name type="common">Bark spider</name>
    <name type="synonym">Caerostris bankana</name>
    <dbReference type="NCBI Taxonomy" id="172846"/>
    <lineage>
        <taxon>Eukaryota</taxon>
        <taxon>Metazoa</taxon>
        <taxon>Ecdysozoa</taxon>
        <taxon>Arthropoda</taxon>
        <taxon>Chelicerata</taxon>
        <taxon>Arachnida</taxon>
        <taxon>Araneae</taxon>
        <taxon>Araneomorphae</taxon>
        <taxon>Entelegynae</taxon>
        <taxon>Araneoidea</taxon>
        <taxon>Araneidae</taxon>
        <taxon>Caerostris</taxon>
    </lineage>
</organism>
<protein>
    <submittedName>
        <fullName evidence="1">Uncharacterized protein</fullName>
    </submittedName>
</protein>
<gene>
    <name evidence="1" type="ORF">CEXT_401581</name>
</gene>
<reference evidence="1 2" key="1">
    <citation type="submission" date="2021-06" db="EMBL/GenBank/DDBJ databases">
        <title>Caerostris extrusa draft genome.</title>
        <authorList>
            <person name="Kono N."/>
            <person name="Arakawa K."/>
        </authorList>
    </citation>
    <scope>NUCLEOTIDE SEQUENCE [LARGE SCALE GENOMIC DNA]</scope>
</reference>
<proteinExistence type="predicted"/>
<dbReference type="AlphaFoldDB" id="A0AAV4U9V6"/>
<comment type="caution">
    <text evidence="1">The sequence shown here is derived from an EMBL/GenBank/DDBJ whole genome shotgun (WGS) entry which is preliminary data.</text>
</comment>
<evidence type="ECO:0000313" key="2">
    <source>
        <dbReference type="Proteomes" id="UP001054945"/>
    </source>
</evidence>
<sequence length="90" mass="10155">MKRSCRNAFNKWLNDLPESSLPDPYIMQIVLSPHFPGPRDIEKSNFLSVHSNGESPGVNANPLNRKYPLATLWRELTIATAAHCLNEILP</sequence>
<keyword evidence="2" id="KW-1185">Reference proteome</keyword>
<accession>A0AAV4U9V6</accession>
<evidence type="ECO:0000313" key="1">
    <source>
        <dbReference type="EMBL" id="GIY54534.1"/>
    </source>
</evidence>
<name>A0AAV4U9V6_CAEEX</name>